<keyword evidence="2 6" id="KW-0812">Transmembrane</keyword>
<comment type="caution">
    <text evidence="8">The sequence shown here is derived from an EMBL/GenBank/DDBJ whole genome shotgun (WGS) entry which is preliminary data.</text>
</comment>
<dbReference type="EMBL" id="JXMS01000038">
    <property type="protein sequence ID" value="OBQ45845.1"/>
    <property type="molecule type" value="Genomic_DNA"/>
</dbReference>
<evidence type="ECO:0000256" key="5">
    <source>
        <dbReference type="SAM" id="MobiDB-lite"/>
    </source>
</evidence>
<feature type="compositionally biased region" description="Basic and acidic residues" evidence="5">
    <location>
        <begin position="97"/>
        <end position="106"/>
    </location>
</feature>
<dbReference type="InterPro" id="IPR010445">
    <property type="entry name" value="LapA_dom"/>
</dbReference>
<gene>
    <name evidence="8" type="ORF">SP90_15830</name>
</gene>
<sequence>MRFIKVLLLVVVFFLFMVFFQQNTAELSQAITLKIDLLYHSWETIPLPIYFLILGAFVFGAFAVTFFFILERVRLGSAVRKARRQIKKLEKEVNALRTNPLDEKANLPEIEPESEGTPEKATEA</sequence>
<evidence type="ECO:0000256" key="6">
    <source>
        <dbReference type="SAM" id="Phobius"/>
    </source>
</evidence>
<feature type="domain" description="Lipopolysaccharide assembly protein A" evidence="7">
    <location>
        <begin position="37"/>
        <end position="94"/>
    </location>
</feature>
<evidence type="ECO:0000256" key="1">
    <source>
        <dbReference type="ARBA" id="ARBA00022475"/>
    </source>
</evidence>
<proteinExistence type="predicted"/>
<dbReference type="RefSeq" id="WP_066858616.1">
    <property type="nucleotide sequence ID" value="NZ_JXMS01000038.1"/>
</dbReference>
<evidence type="ECO:0000256" key="3">
    <source>
        <dbReference type="ARBA" id="ARBA00022989"/>
    </source>
</evidence>
<keyword evidence="9" id="KW-1185">Reference proteome</keyword>
<accession>A0A1B7X8Z2</accession>
<evidence type="ECO:0000256" key="4">
    <source>
        <dbReference type="ARBA" id="ARBA00023136"/>
    </source>
</evidence>
<feature type="region of interest" description="Disordered" evidence="5">
    <location>
        <begin position="97"/>
        <end position="124"/>
    </location>
</feature>
<organism evidence="8 9">
    <name type="scientific">Halodesulfovibrio spirochaetisodalis</name>
    <dbReference type="NCBI Taxonomy" id="1560234"/>
    <lineage>
        <taxon>Bacteria</taxon>
        <taxon>Pseudomonadati</taxon>
        <taxon>Thermodesulfobacteriota</taxon>
        <taxon>Desulfovibrionia</taxon>
        <taxon>Desulfovibrionales</taxon>
        <taxon>Desulfovibrionaceae</taxon>
        <taxon>Halodesulfovibrio</taxon>
    </lineage>
</organism>
<keyword evidence="1" id="KW-1003">Cell membrane</keyword>
<evidence type="ECO:0000256" key="2">
    <source>
        <dbReference type="ARBA" id="ARBA00022692"/>
    </source>
</evidence>
<keyword evidence="4 6" id="KW-0472">Membrane</keyword>
<dbReference type="OrthoDB" id="5465169at2"/>
<name>A0A1B7X8Z2_9BACT</name>
<evidence type="ECO:0000313" key="8">
    <source>
        <dbReference type="EMBL" id="OBQ45845.1"/>
    </source>
</evidence>
<reference evidence="8 9" key="1">
    <citation type="submission" date="2015-01" db="EMBL/GenBank/DDBJ databases">
        <title>Desulfovibrio sp. JC271 draft genome sequence.</title>
        <authorList>
            <person name="Shivani Y."/>
            <person name="Subhash Y."/>
            <person name="Sasikala C."/>
            <person name="Ramana C.V."/>
        </authorList>
    </citation>
    <scope>NUCLEOTIDE SEQUENCE [LARGE SCALE GENOMIC DNA]</scope>
    <source>
        <strain evidence="8 9">JC271</strain>
    </source>
</reference>
<dbReference type="AlphaFoldDB" id="A0A1B7X8Z2"/>
<keyword evidence="3 6" id="KW-1133">Transmembrane helix</keyword>
<dbReference type="Pfam" id="PF06305">
    <property type="entry name" value="LapA_dom"/>
    <property type="match status" value="1"/>
</dbReference>
<dbReference type="GO" id="GO:0005886">
    <property type="term" value="C:plasma membrane"/>
    <property type="evidence" value="ECO:0007669"/>
    <property type="project" value="InterPro"/>
</dbReference>
<evidence type="ECO:0000259" key="7">
    <source>
        <dbReference type="Pfam" id="PF06305"/>
    </source>
</evidence>
<protein>
    <submittedName>
        <fullName evidence="8">Membrane protein</fullName>
    </submittedName>
</protein>
<evidence type="ECO:0000313" key="9">
    <source>
        <dbReference type="Proteomes" id="UP000091979"/>
    </source>
</evidence>
<feature type="transmembrane region" description="Helical" evidence="6">
    <location>
        <begin position="49"/>
        <end position="70"/>
    </location>
</feature>
<dbReference type="STRING" id="1560234.SP90_15830"/>
<dbReference type="Proteomes" id="UP000091979">
    <property type="component" value="Unassembled WGS sequence"/>
</dbReference>
<dbReference type="PATRIC" id="fig|1560234.3.peg.2463"/>